<dbReference type="EMBL" id="LT985188">
    <property type="protein sequence ID" value="SPD86797.1"/>
    <property type="molecule type" value="Genomic_DNA"/>
</dbReference>
<gene>
    <name evidence="2" type="ORF">MPLG2_1765</name>
</gene>
<dbReference type="AlphaFoldDB" id="A0A2N9JFA7"/>
<accession>A0A2N9JFA7</accession>
<evidence type="ECO:0000256" key="1">
    <source>
        <dbReference type="SAM" id="MobiDB-lite"/>
    </source>
</evidence>
<organism evidence="2 3">
    <name type="scientific">Micropruina glycogenica</name>
    <dbReference type="NCBI Taxonomy" id="75385"/>
    <lineage>
        <taxon>Bacteria</taxon>
        <taxon>Bacillati</taxon>
        <taxon>Actinomycetota</taxon>
        <taxon>Actinomycetes</taxon>
        <taxon>Propionibacteriales</taxon>
        <taxon>Nocardioidaceae</taxon>
        <taxon>Micropruina</taxon>
    </lineage>
</organism>
<protein>
    <submittedName>
        <fullName evidence="2">Uncharacterized protein</fullName>
    </submittedName>
</protein>
<keyword evidence="3" id="KW-1185">Reference proteome</keyword>
<reference evidence="2 3" key="1">
    <citation type="submission" date="2018-02" db="EMBL/GenBank/DDBJ databases">
        <authorList>
            <person name="Cohen D.B."/>
            <person name="Kent A.D."/>
        </authorList>
    </citation>
    <scope>NUCLEOTIDE SEQUENCE [LARGE SCALE GENOMIC DNA]</scope>
    <source>
        <strain evidence="2">1</strain>
    </source>
</reference>
<evidence type="ECO:0000313" key="3">
    <source>
        <dbReference type="Proteomes" id="UP000238164"/>
    </source>
</evidence>
<name>A0A2N9JFA7_9ACTN</name>
<sequence length="73" mass="7438">MISAGPQEGVADATDPSGPNSVLSGVTHSVGVPLLIRGCTDELIARLQVNVPLSSLLVSRTFAVKDPALGRAD</sequence>
<proteinExistence type="predicted"/>
<evidence type="ECO:0000313" key="2">
    <source>
        <dbReference type="EMBL" id="SPD86797.1"/>
    </source>
</evidence>
<dbReference type="Proteomes" id="UP000238164">
    <property type="component" value="Chromosome 1"/>
</dbReference>
<dbReference type="KEGG" id="mgg:MPLG2_1765"/>
<feature type="region of interest" description="Disordered" evidence="1">
    <location>
        <begin position="1"/>
        <end position="24"/>
    </location>
</feature>